<dbReference type="AlphaFoldDB" id="W7B6T8"/>
<dbReference type="PROSITE" id="PS51723">
    <property type="entry name" value="PEPTIDASE_M60"/>
    <property type="match status" value="1"/>
</dbReference>
<evidence type="ECO:0000313" key="4">
    <source>
        <dbReference type="Proteomes" id="UP000019253"/>
    </source>
</evidence>
<reference evidence="3 4" key="1">
    <citation type="journal article" date="2014" name="Int. J. Syst. Evol. Microbiol.">
        <title>Listeria floridensis sp. nov., Listeria aquatica sp. nov., Listeria cornellensis sp. nov., Listeria riparia sp. nov. and Listeria grandensis sp. nov., from agricultural and natural environments.</title>
        <authorList>
            <person name="den Bakker H.C."/>
            <person name="Warchocki S."/>
            <person name="Wright E.M."/>
            <person name="Allred A.F."/>
            <person name="Ahlstrom C."/>
            <person name="Manuel C.S."/>
            <person name="Stasiewicz M.J."/>
            <person name="Burrell A."/>
            <person name="Roof S."/>
            <person name="Strawn L."/>
            <person name="Fortes E.D."/>
            <person name="Nightingale K.K."/>
            <person name="Kephart D."/>
            <person name="Wiedmann M."/>
        </authorList>
    </citation>
    <scope>NUCLEOTIDE SEQUENCE [LARGE SCALE GENOMIC DNA]</scope>
    <source>
        <strain evidence="4">FSL F6-971</strain>
    </source>
</reference>
<dbReference type="STRING" id="1265819.PGRAN_09998"/>
<feature type="signal peptide" evidence="1">
    <location>
        <begin position="1"/>
        <end position="27"/>
    </location>
</feature>
<dbReference type="Proteomes" id="UP000019253">
    <property type="component" value="Unassembled WGS sequence"/>
</dbReference>
<comment type="caution">
    <text evidence="3">The sequence shown here is derived from an EMBL/GenBank/DDBJ whole genome shotgun (WGS) entry which is preliminary data.</text>
</comment>
<name>W7B6T8_9LIST</name>
<dbReference type="InterPro" id="IPR031161">
    <property type="entry name" value="Peptidase_M60_dom"/>
</dbReference>
<dbReference type="RefSeq" id="WP_051998557.1">
    <property type="nucleotide sequence ID" value="NZ_AODD01000014.1"/>
</dbReference>
<evidence type="ECO:0000256" key="1">
    <source>
        <dbReference type="SAM" id="SignalP"/>
    </source>
</evidence>
<evidence type="ECO:0000259" key="2">
    <source>
        <dbReference type="PROSITE" id="PS51723"/>
    </source>
</evidence>
<dbReference type="EMBL" id="AODD01000014">
    <property type="protein sequence ID" value="EUJ23009.1"/>
    <property type="molecule type" value="Genomic_DNA"/>
</dbReference>
<proteinExistence type="predicted"/>
<feature type="domain" description="Peptidase M60" evidence="2">
    <location>
        <begin position="55"/>
        <end position="356"/>
    </location>
</feature>
<feature type="chain" id="PRO_5004891497" description="Peptidase M60 domain-containing protein" evidence="1">
    <location>
        <begin position="28"/>
        <end position="836"/>
    </location>
</feature>
<sequence>MKKLKMAVFLVILLAITCVSFSMQANADEIKTMKLYKLENPTWLNNAGLGKGIGHDKQDLGIILPANVELEIRQVNPKFTENLGMALLNDDSRTEKNVSITSSWTKVSHTFTTVPFIYTTFGSEAPIIEFKLTNAMKALPNYMQGDAEADFFKDWDSTDAEFALIKSRYFQILVSEKDKAYMKKMPHFKTISELCDYYTHAFEKYNELAGLSFTPENPTDKNIPNKYFMKADKSSVGSNYAYYGGSHTAASGDTVEPFLSTSLLALHEIGHGYQGAFNDGSFTTNEVWNMLYAWTYNNSVWKKDTSEAGIAAAKSAQKFKDDTMDEWWHTTDKKPVNDWGDYPKQEYLLLFLEKSGDKGLTTFNQEYRKLANTKGFVANEHYLLDLVSKYFGQASGFDFTPVIQTSGGVMSKVQQEENRAKGYTAVAPLVELVPASKLETIQNLLGLKSYLNFVDTEQLAKSGLSGTATIHLDIDDLAQVKGQYLTIKNGKKEVKKVEITGKDISLGTLPNGIYTIDAPTGKTAKYSLDNYYLRVKETTNECTIKYTPKTMGSIVNQTIQFLGIGDGQFSSATVKLDQGKLAVTTNSTTPHDYFADVVYAKLEVLDTNGAVVYTKSMTGKNNVVDKAEIDIKAGYKLRIYHAEPGRLKVNGANIVDTSKQINTFIITNKGLVNESLKNNPEENLITKINEEAAKIQANTSIANAANSEMKDDVWLAIQQLSEPTKTQLLEKYAELIPEIEVAEEMEEPYLSISITAPSKLSLAKDSFSGKYGADIVAVKLLAEGRIVQVATLNPINHTYTFSDLISKRIRFTDTVSIIGYDARGSEMHQLELEITQ</sequence>
<dbReference type="InterPro" id="IPR004954">
    <property type="entry name" value="Mucin-bd"/>
</dbReference>
<gene>
    <name evidence="3" type="ORF">PGRAN_09998</name>
</gene>
<dbReference type="SMART" id="SM01276">
    <property type="entry name" value="M60-like"/>
    <property type="match status" value="1"/>
</dbReference>
<dbReference type="Gene3D" id="3.40.390.80">
    <property type="entry name" value="Peptidase M60, enhancin-like domain 2"/>
    <property type="match status" value="1"/>
</dbReference>
<dbReference type="PATRIC" id="fig|1265819.5.peg.1995"/>
<keyword evidence="4" id="KW-1185">Reference proteome</keyword>
<protein>
    <recommendedName>
        <fullName evidence="2">Peptidase M60 domain-containing protein</fullName>
    </recommendedName>
</protein>
<keyword evidence="1" id="KW-0732">Signal</keyword>
<accession>W7B6T8</accession>
<evidence type="ECO:0000313" key="3">
    <source>
        <dbReference type="EMBL" id="EUJ23009.1"/>
    </source>
</evidence>
<dbReference type="OrthoDB" id="2392728at2"/>
<organism evidence="3 4">
    <name type="scientific">Listeria grandensis FSL F6-0971</name>
    <dbReference type="NCBI Taxonomy" id="1265819"/>
    <lineage>
        <taxon>Bacteria</taxon>
        <taxon>Bacillati</taxon>
        <taxon>Bacillota</taxon>
        <taxon>Bacilli</taxon>
        <taxon>Bacillales</taxon>
        <taxon>Listeriaceae</taxon>
        <taxon>Listeria</taxon>
    </lineage>
</organism>
<dbReference type="Pfam" id="PF03272">
    <property type="entry name" value="Mucin_bdg"/>
    <property type="match status" value="1"/>
</dbReference>
<dbReference type="Pfam" id="PF13402">
    <property type="entry name" value="Peptidase_M60"/>
    <property type="match status" value="1"/>
</dbReference>